<evidence type="ECO:0000313" key="2">
    <source>
        <dbReference type="Proteomes" id="UP000184172"/>
    </source>
</evidence>
<evidence type="ECO:0000313" key="1">
    <source>
        <dbReference type="EMBL" id="SHI34970.1"/>
    </source>
</evidence>
<dbReference type="AlphaFoldDB" id="A0A1M6AEK9"/>
<dbReference type="RefSeq" id="WP_073213976.1">
    <property type="nucleotide sequence ID" value="NZ_FNNS01000002.1"/>
</dbReference>
<proteinExistence type="predicted"/>
<dbReference type="STRING" id="797419.SAMN05216556_102161"/>
<dbReference type="EMBL" id="FQYV01000001">
    <property type="protein sequence ID" value="SHI34970.1"/>
    <property type="molecule type" value="Genomic_DNA"/>
</dbReference>
<organism evidence="1 2">
    <name type="scientific">Aequorivita viscosa</name>
    <dbReference type="NCBI Taxonomy" id="797419"/>
    <lineage>
        <taxon>Bacteria</taxon>
        <taxon>Pseudomonadati</taxon>
        <taxon>Bacteroidota</taxon>
        <taxon>Flavobacteriia</taxon>
        <taxon>Flavobacteriales</taxon>
        <taxon>Flavobacteriaceae</taxon>
        <taxon>Aequorivita</taxon>
    </lineage>
</organism>
<accession>A0A1M6AEK9</accession>
<sequence>MKKTLLFLLVLYFGNQLYGQQKKPVQDSTQFYKKIENYSETSNVTKLLHKWFFRPTTQQKKDVTYEKPSYERFEGKIIRKIIIKTQDPFGYSVTDTTKTPTKWTERTGNHFHIKSKRLAIYNFLLLKENKPLDTFLIAESARLLRQQSYIREVNITPQFVSTSKDSIDIIVTALDSWSLIPKGSYSKSKISMGFRERNILGTGHEMNFRYSKRRDDGNNAFDASYTVPNFKNTFVSGSVKYSTDFDDYYKKSISVDREFYSPLTRWAGGVFLEERFLGRYFPDDTLVLITQNLRYFTQDYWGGHSFHLSKGNSEDERTTNLFTSGRAIIVDYNETPNIQYDSINYFSDEKFYLGSMGVTTRKFVEDSFIFRDGITEDVPIGIIYSVTGGLQRKNDANRMYLGGQIFYGSYFKWGFLSTNFELGSFFKAGKTEQTAYSFNINYFSNLLHLNGEWKMRQFIKPQVLIGVNRQNSVGDRLTLNDDPGFVGVYDSSHMGENGSIEGFESTALGTKKFVLALQTQFYSPIELLGFRLNPFVNITMGMLTGGESSYGTDKVYSSIGVGCIVRNDYLVFDSFQFSLTFFPSMPGQGNNIFKTNAFTNDDIGFQDLELGKPSPVLFK</sequence>
<dbReference type="Proteomes" id="UP000184172">
    <property type="component" value="Unassembled WGS sequence"/>
</dbReference>
<evidence type="ECO:0008006" key="3">
    <source>
        <dbReference type="Google" id="ProtNLM"/>
    </source>
</evidence>
<protein>
    <recommendedName>
        <fullName evidence="3">Outer membrane protein assembly factor BamA</fullName>
    </recommendedName>
</protein>
<keyword evidence="2" id="KW-1185">Reference proteome</keyword>
<name>A0A1M6AEK9_9FLAO</name>
<gene>
    <name evidence="1" type="ORF">SAMN04487908_101160</name>
</gene>
<reference evidence="2" key="1">
    <citation type="submission" date="2016-11" db="EMBL/GenBank/DDBJ databases">
        <authorList>
            <person name="Varghese N."/>
            <person name="Submissions S."/>
        </authorList>
    </citation>
    <scope>NUCLEOTIDE SEQUENCE [LARGE SCALE GENOMIC DNA]</scope>
    <source>
        <strain evidence="2">DSM 26349</strain>
    </source>
</reference>